<reference evidence="2 3" key="1">
    <citation type="submission" date="2019-04" db="EMBL/GenBank/DDBJ databases">
        <title>Azoarcus nasutitermitis sp. nov. isolated from termite nest.</title>
        <authorList>
            <person name="Lin S.-Y."/>
            <person name="Hameed A."/>
            <person name="Hsu Y.-H."/>
            <person name="Young C.-C."/>
        </authorList>
    </citation>
    <scope>NUCLEOTIDE SEQUENCE [LARGE SCALE GENOMIC DNA]</scope>
    <source>
        <strain evidence="2 3">CC-YHH838</strain>
    </source>
</reference>
<dbReference type="SUPFAM" id="SSF56112">
    <property type="entry name" value="Protein kinase-like (PK-like)"/>
    <property type="match status" value="2"/>
</dbReference>
<sequence>MSNAPSAAAPLLDAAALASAGRRPPAPFRIRLAGGSELVLHQLLRVLPGKRVVGAGTDANGERRLVKLFIGRHSERHWQRECAGIGLLAAAGIPTPALVAAQPLAGGGHGLLTAFLDGADTLLDGWQPLAGSAPGDAGATVLLAPAFALLGRVHAAGLSHDDLHFGNFLRHDGRLLLIDGDAVRRHGNGPLAEKTAARDLAMLLAQLPRTWDGHLDTLLAAYRQTNPQPPGKAALARALARERAWRLRDYLSKTGRDCTLFKMERHFDHFTAVVRTEADTLAALLAEPDRFIDAGQLLKRGNTCTVARVDLDGRPLVVKRYNIKNARHALSRLWRPSRGWHSWREGHRLHLFGVPTPAPLALVEERRGPLRGRAWLVSEYCAGTDLLALLDAGSEPPPAIAAALTTLFATLHRERVSHGDLKATNLLWDGQAVQLIDLDTMRQHASPTGHARAWAKDRARLLRNWPADCVLHRWLDARLPPAA</sequence>
<evidence type="ECO:0000313" key="2">
    <source>
        <dbReference type="EMBL" id="THF63144.1"/>
    </source>
</evidence>
<dbReference type="GO" id="GO:0004672">
    <property type="term" value="F:protein kinase activity"/>
    <property type="evidence" value="ECO:0007669"/>
    <property type="project" value="InterPro"/>
</dbReference>
<feature type="domain" description="Protein kinase" evidence="1">
    <location>
        <begin position="292"/>
        <end position="483"/>
    </location>
</feature>
<evidence type="ECO:0000313" key="3">
    <source>
        <dbReference type="Proteomes" id="UP000308430"/>
    </source>
</evidence>
<evidence type="ECO:0000259" key="1">
    <source>
        <dbReference type="PROSITE" id="PS50011"/>
    </source>
</evidence>
<accession>A0A4S4ATE7</accession>
<dbReference type="EMBL" id="SSOC01000006">
    <property type="protein sequence ID" value="THF63144.1"/>
    <property type="molecule type" value="Genomic_DNA"/>
</dbReference>
<dbReference type="Proteomes" id="UP000308430">
    <property type="component" value="Unassembled WGS sequence"/>
</dbReference>
<dbReference type="Gene3D" id="1.10.510.10">
    <property type="entry name" value="Transferase(Phosphotransferase) domain 1"/>
    <property type="match status" value="1"/>
</dbReference>
<protein>
    <recommendedName>
        <fullName evidence="1">Protein kinase domain-containing protein</fullName>
    </recommendedName>
</protein>
<dbReference type="OrthoDB" id="8532943at2"/>
<dbReference type="RefSeq" id="WP_136349624.1">
    <property type="nucleotide sequence ID" value="NZ_SSOC01000006.1"/>
</dbReference>
<comment type="caution">
    <text evidence="2">The sequence shown here is derived from an EMBL/GenBank/DDBJ whole genome shotgun (WGS) entry which is preliminary data.</text>
</comment>
<dbReference type="Pfam" id="PF06293">
    <property type="entry name" value="Kdo"/>
    <property type="match status" value="1"/>
</dbReference>
<dbReference type="AlphaFoldDB" id="A0A4S4ATE7"/>
<dbReference type="InterPro" id="IPR000719">
    <property type="entry name" value="Prot_kinase_dom"/>
</dbReference>
<organism evidence="2 3">
    <name type="scientific">Pseudothauera nasutitermitis</name>
    <dbReference type="NCBI Taxonomy" id="2565930"/>
    <lineage>
        <taxon>Bacteria</taxon>
        <taxon>Pseudomonadati</taxon>
        <taxon>Pseudomonadota</taxon>
        <taxon>Betaproteobacteria</taxon>
        <taxon>Rhodocyclales</taxon>
        <taxon>Zoogloeaceae</taxon>
        <taxon>Pseudothauera</taxon>
    </lineage>
</organism>
<keyword evidence="3" id="KW-1185">Reference proteome</keyword>
<dbReference type="InterPro" id="IPR011009">
    <property type="entry name" value="Kinase-like_dom_sf"/>
</dbReference>
<name>A0A4S4ATE7_9RHOO</name>
<proteinExistence type="predicted"/>
<dbReference type="GO" id="GO:0005524">
    <property type="term" value="F:ATP binding"/>
    <property type="evidence" value="ECO:0007669"/>
    <property type="project" value="InterPro"/>
</dbReference>
<gene>
    <name evidence="2" type="ORF">E6C76_18045</name>
</gene>
<dbReference type="PROSITE" id="PS50011">
    <property type="entry name" value="PROTEIN_KINASE_DOM"/>
    <property type="match status" value="1"/>
</dbReference>